<dbReference type="PATRIC" id="fig|163011.3.peg.5203"/>
<accession>A0A0J6K5E5</accession>
<reference evidence="19 22" key="3">
    <citation type="submission" date="2019-09" db="EMBL/GenBank/DDBJ databases">
        <title>Draft genome sequences of 48 bacterial type strains from the CCUG.</title>
        <authorList>
            <person name="Tunovic T."/>
            <person name="Pineiro-Iglesias B."/>
            <person name="Unosson C."/>
            <person name="Inganas E."/>
            <person name="Ohlen M."/>
            <person name="Cardew S."/>
            <person name="Jensie-Markopoulos S."/>
            <person name="Salva-Serra F."/>
            <person name="Jaen-Luchoro D."/>
            <person name="Karlsson R."/>
            <person name="Svensson-Stadler L."/>
            <person name="Chun J."/>
            <person name="Moore E."/>
        </authorList>
    </citation>
    <scope>NUCLEOTIDE SEQUENCE [LARGE SCALE GENOMIC DNA]</scope>
    <source>
        <strain evidence="19 22">CCUG 51522</strain>
    </source>
</reference>
<reference evidence="21" key="2">
    <citation type="submission" date="2016-10" db="EMBL/GenBank/DDBJ databases">
        <authorList>
            <person name="Varghese N."/>
            <person name="Submissions S."/>
        </authorList>
    </citation>
    <scope>NUCLEOTIDE SEQUENCE [LARGE SCALE GENOMIC DNA]</scope>
    <source>
        <strain evidence="21">BS3782</strain>
    </source>
</reference>
<protein>
    <recommendedName>
        <fullName evidence="11 12">Malate synthase G</fullName>
        <ecNumber evidence="11 12">2.3.3.9</ecNumber>
    </recommendedName>
</protein>
<evidence type="ECO:0000256" key="4">
    <source>
        <dbReference type="ARBA" id="ARBA00022532"/>
    </source>
</evidence>
<dbReference type="EC" id="2.3.3.9" evidence="11 12"/>
<feature type="binding site" evidence="11">
    <location>
        <position position="432"/>
    </location>
    <ligand>
        <name>Mg(2+)</name>
        <dbReference type="ChEBI" id="CHEBI:18420"/>
    </ligand>
</feature>
<evidence type="ECO:0000256" key="14">
    <source>
        <dbReference type="RuleBase" id="RU003572"/>
    </source>
</evidence>
<dbReference type="CDD" id="cd00728">
    <property type="entry name" value="malate_synt_G"/>
    <property type="match status" value="1"/>
</dbReference>
<evidence type="ECO:0000256" key="3">
    <source>
        <dbReference type="ARBA" id="ARBA00022490"/>
    </source>
</evidence>
<dbReference type="PANTHER" id="PTHR42739">
    <property type="entry name" value="MALATE SYNTHASE G"/>
    <property type="match status" value="1"/>
</dbReference>
<comment type="catalytic activity">
    <reaction evidence="9 11 14">
        <text>glyoxylate + acetyl-CoA + H2O = (S)-malate + CoA + H(+)</text>
        <dbReference type="Rhea" id="RHEA:18181"/>
        <dbReference type="ChEBI" id="CHEBI:15377"/>
        <dbReference type="ChEBI" id="CHEBI:15378"/>
        <dbReference type="ChEBI" id="CHEBI:15589"/>
        <dbReference type="ChEBI" id="CHEBI:36655"/>
        <dbReference type="ChEBI" id="CHEBI:57287"/>
        <dbReference type="ChEBI" id="CHEBI:57288"/>
        <dbReference type="EC" id="2.3.3.9"/>
    </reaction>
</comment>
<dbReference type="Proteomes" id="UP000182814">
    <property type="component" value="Chromosome I"/>
</dbReference>
<evidence type="ECO:0000313" key="20">
    <source>
        <dbReference type="EMBL" id="SDS50366.1"/>
    </source>
</evidence>
<evidence type="ECO:0000256" key="6">
    <source>
        <dbReference type="ARBA" id="ARBA00022723"/>
    </source>
</evidence>
<feature type="domain" description="Malate synthase C-terminal" evidence="18">
    <location>
        <begin position="591"/>
        <end position="673"/>
    </location>
</feature>
<dbReference type="EMBL" id="LT629746">
    <property type="protein sequence ID" value="SDS50366.1"/>
    <property type="molecule type" value="Genomic_DNA"/>
</dbReference>
<dbReference type="Proteomes" id="UP000434925">
    <property type="component" value="Unassembled WGS sequence"/>
</dbReference>
<dbReference type="EMBL" id="VZPO01000005">
    <property type="protein sequence ID" value="KAB0504050.1"/>
    <property type="molecule type" value="Genomic_DNA"/>
</dbReference>
<gene>
    <name evidence="11" type="primary">glcB</name>
    <name evidence="19" type="ORF">F7R14_13320</name>
    <name evidence="20" type="ORF">SAMN04490191_1601</name>
</gene>
<keyword evidence="21" id="KW-1185">Reference proteome</keyword>
<feature type="active site" description="Proton donor" evidence="11 13">
    <location>
        <position position="631"/>
    </location>
</feature>
<dbReference type="Gene3D" id="3.20.20.360">
    <property type="entry name" value="Malate synthase, domain 3"/>
    <property type="match status" value="2"/>
</dbReference>
<dbReference type="InterPro" id="IPR001465">
    <property type="entry name" value="Malate_synthase_TIM"/>
</dbReference>
<dbReference type="NCBIfam" id="NF002825">
    <property type="entry name" value="PRK02999.1"/>
    <property type="match status" value="1"/>
</dbReference>
<dbReference type="GO" id="GO:0000287">
    <property type="term" value="F:magnesium ion binding"/>
    <property type="evidence" value="ECO:0007669"/>
    <property type="project" value="TreeGrafter"/>
</dbReference>
<organism evidence="20 21">
    <name type="scientific">Pseudomonas lini</name>
    <dbReference type="NCBI Taxonomy" id="163011"/>
    <lineage>
        <taxon>Bacteria</taxon>
        <taxon>Pseudomonadati</taxon>
        <taxon>Pseudomonadota</taxon>
        <taxon>Gammaproteobacteria</taxon>
        <taxon>Pseudomonadales</taxon>
        <taxon>Pseudomonadaceae</taxon>
        <taxon>Pseudomonas</taxon>
    </lineage>
</organism>
<evidence type="ECO:0000256" key="11">
    <source>
        <dbReference type="HAMAP-Rule" id="MF_00641"/>
    </source>
</evidence>
<dbReference type="PANTHER" id="PTHR42739:SF1">
    <property type="entry name" value="MALATE SYNTHASE G"/>
    <property type="match status" value="1"/>
</dbReference>
<feature type="domain" description="Malate synthase G alpha-beta insertion" evidence="17">
    <location>
        <begin position="160"/>
        <end position="235"/>
    </location>
</feature>
<sequence length="725" mass="78731">MTEHVQVGGLQVAKVLFDFVNNEAIPGTGLTADTFWAGADKVIHDLAPKNKALLAKRDDFQARIDAWHQARAGVAHDAVAYKAFLQDIGYLLPEAADFQATTQNVDDEIARMAGPQLVVPVMNARFALNASNARWGSLYDALYGTDAISEADGAEKGKGYNKVRGDKVIAFARAFLDEAAPLAAGTHVDSTGYKIADGKLVVALKGGSNTGLRDDAQLIGFHGDAAAPTAILLKNNGLHFEIQVDASTPVGQTDAAGVKDILMEAALTTIMDCEDSVAAVDADDKVVIYRNWLGLMKGDLSEEVSKGGQTFTRTMNADRTYTALDGSELSLHGRSLLFVRNVGHLMTIDAILDKDGNEVPEGILDGLVTCLAAIHSLNGNSSRKNSRTGSVYIVKPKMHGPEEAAFTNELFGRIEDVLDLPRNTLKVGIMDEERRTTVNLKACIKAAAERVVFINTGFLDRTGDEIHTSMEAGPMVRKADMKAEKWISAYENWNVDIGLSTGLQGRAQIGKGMWAMPDLMAAMLEQKIAHPMAGANTAWVPSPTAAALHALHYHKVDVFARQAELAKRARASVDDILTIPLAVNPEWTTEQIKNELDNNAQGILGYVVRWIDQGVGCSKVPDINDVGLMEDRATLRISSQHIANWLRHGIVTEDQVMESLKRMAPVVDRQNANDPLYRPLAPNFDSNIAFQAAVELVVEGTKQPNGYTEPVLHRRRREFKAANGL</sequence>
<keyword evidence="19" id="KW-0012">Acyltransferase</keyword>
<evidence type="ECO:0000259" key="18">
    <source>
        <dbReference type="Pfam" id="PF20659"/>
    </source>
</evidence>
<evidence type="ECO:0000256" key="10">
    <source>
        <dbReference type="ARBA" id="ARBA00054368"/>
    </source>
</evidence>
<dbReference type="Pfam" id="PF20658">
    <property type="entry name" value="MSG_insertion"/>
    <property type="match status" value="1"/>
</dbReference>
<dbReference type="InterPro" id="IPR006253">
    <property type="entry name" value="Malate_synthG"/>
</dbReference>
<feature type="binding site" evidence="11">
    <location>
        <position position="432"/>
    </location>
    <ligand>
        <name>glyoxylate</name>
        <dbReference type="ChEBI" id="CHEBI:36655"/>
    </ligand>
</feature>
<feature type="active site" description="Proton acceptor" evidence="11 13">
    <location>
        <position position="340"/>
    </location>
</feature>
<dbReference type="GO" id="GO:0009436">
    <property type="term" value="P:glyoxylate catabolic process"/>
    <property type="evidence" value="ECO:0007669"/>
    <property type="project" value="TreeGrafter"/>
</dbReference>
<feature type="binding site" evidence="11">
    <location>
        <position position="313"/>
    </location>
    <ligand>
        <name>acetyl-CoA</name>
        <dbReference type="ChEBI" id="CHEBI:57288"/>
    </ligand>
</feature>
<feature type="binding site" evidence="11">
    <location>
        <begin position="125"/>
        <end position="126"/>
    </location>
    <ligand>
        <name>acetyl-CoA</name>
        <dbReference type="ChEBI" id="CHEBI:57288"/>
    </ligand>
</feature>
<dbReference type="InterPro" id="IPR048355">
    <property type="entry name" value="MS_C"/>
</dbReference>
<feature type="domain" description="Malate synthase N-terminal" evidence="16">
    <location>
        <begin position="17"/>
        <end position="70"/>
    </location>
</feature>
<dbReference type="Pfam" id="PF01274">
    <property type="entry name" value="MS_TIM-barrel"/>
    <property type="match status" value="1"/>
</dbReference>
<keyword evidence="5 11" id="KW-0808">Transferase</keyword>
<evidence type="ECO:0000256" key="12">
    <source>
        <dbReference type="NCBIfam" id="TIGR01345"/>
    </source>
</evidence>
<dbReference type="NCBIfam" id="TIGR01345">
    <property type="entry name" value="malate_syn_G"/>
    <property type="match status" value="1"/>
</dbReference>
<dbReference type="InterPro" id="IPR048357">
    <property type="entry name" value="MSG_insertion"/>
</dbReference>
<dbReference type="AlphaFoldDB" id="A0A0J6K5E5"/>
<dbReference type="HAMAP" id="MF_00641">
    <property type="entry name" value="Malate_synth_G"/>
    <property type="match status" value="1"/>
</dbReference>
<feature type="binding site" evidence="11">
    <location>
        <position position="340"/>
    </location>
    <ligand>
        <name>glyoxylate</name>
        <dbReference type="ChEBI" id="CHEBI:36655"/>
    </ligand>
</feature>
<evidence type="ECO:0000313" key="19">
    <source>
        <dbReference type="EMBL" id="KAB0504050.1"/>
    </source>
</evidence>
<feature type="modified residue" description="Cysteine sulfenic acid (-SOH)" evidence="11">
    <location>
        <position position="617"/>
    </location>
</feature>
<proteinExistence type="inferred from homology"/>
<dbReference type="RefSeq" id="WP_048396393.1">
    <property type="nucleotide sequence ID" value="NZ_JYLB01000006.1"/>
</dbReference>
<feature type="binding site" evidence="11">
    <location>
        <position position="276"/>
    </location>
    <ligand>
        <name>acetyl-CoA</name>
        <dbReference type="ChEBI" id="CHEBI:57288"/>
    </ligand>
</feature>
<evidence type="ECO:0000256" key="7">
    <source>
        <dbReference type="ARBA" id="ARBA00022842"/>
    </source>
</evidence>
<dbReference type="Pfam" id="PF20659">
    <property type="entry name" value="MS_C"/>
    <property type="match status" value="1"/>
</dbReference>
<keyword evidence="4 11" id="KW-0816">Tricarboxylic acid cycle</keyword>
<keyword evidence="8 11" id="KW-0558">Oxidation</keyword>
<comment type="subcellular location">
    <subcellularLocation>
        <location evidence="11 14">Cytoplasm</location>
    </subcellularLocation>
</comment>
<keyword evidence="2 11" id="KW-0329">Glyoxylate bypass</keyword>
<evidence type="ECO:0000259" key="15">
    <source>
        <dbReference type="Pfam" id="PF01274"/>
    </source>
</evidence>
<dbReference type="FunFam" id="3.20.20.360:FF:000002">
    <property type="entry name" value="Malate synthase G"/>
    <property type="match status" value="1"/>
</dbReference>
<feature type="binding site" evidence="11">
    <location>
        <position position="118"/>
    </location>
    <ligand>
        <name>acetyl-CoA</name>
        <dbReference type="ChEBI" id="CHEBI:57288"/>
    </ligand>
</feature>
<evidence type="ECO:0000256" key="8">
    <source>
        <dbReference type="ARBA" id="ARBA00023097"/>
    </source>
</evidence>
<comment type="similarity">
    <text evidence="11 14">Belongs to the malate synthase family. GlcB subfamily.</text>
</comment>
<dbReference type="GO" id="GO:0006099">
    <property type="term" value="P:tricarboxylic acid cycle"/>
    <property type="evidence" value="ECO:0007669"/>
    <property type="project" value="UniProtKB-KW"/>
</dbReference>
<reference evidence="20" key="1">
    <citation type="submission" date="2016-10" db="EMBL/GenBank/DDBJ databases">
        <authorList>
            <person name="de Groot N.N."/>
        </authorList>
    </citation>
    <scope>NUCLEOTIDE SEQUENCE [LARGE SCALE GENOMIC DNA]</scope>
    <source>
        <strain evidence="20">BS3782</strain>
    </source>
</reference>
<dbReference type="InterPro" id="IPR046363">
    <property type="entry name" value="MS_N_TIM-barrel_dom"/>
</dbReference>
<dbReference type="UniPathway" id="UPA00703">
    <property type="reaction ID" value="UER00720"/>
</dbReference>
<name>A0A0J6K5E5_9PSED</name>
<evidence type="ECO:0000259" key="17">
    <source>
        <dbReference type="Pfam" id="PF20658"/>
    </source>
</evidence>
<evidence type="ECO:0000256" key="2">
    <source>
        <dbReference type="ARBA" id="ARBA00022435"/>
    </source>
</evidence>
<keyword evidence="7 11" id="KW-0460">Magnesium</keyword>
<comment type="pathway">
    <text evidence="11 14">Carbohydrate metabolism; glyoxylate cycle; (S)-malate from isocitrate: step 2/2.</text>
</comment>
<dbReference type="SUPFAM" id="SSF51645">
    <property type="entry name" value="Malate synthase G"/>
    <property type="match status" value="1"/>
</dbReference>
<comment type="function">
    <text evidence="10 11">Involved in the glycolate utilization. Catalyzes the condensation and subsequent hydrolysis of acetyl-coenzyme A (acetyl-CoA) and glyoxylate to form malate and CoA.</text>
</comment>
<keyword evidence="6 11" id="KW-0479">Metal-binding</keyword>
<feature type="domain" description="Malate synthase TIM barrel" evidence="15">
    <location>
        <begin position="337"/>
        <end position="578"/>
    </location>
</feature>
<dbReference type="GO" id="GO:0004474">
    <property type="term" value="F:malate synthase activity"/>
    <property type="evidence" value="ECO:0007669"/>
    <property type="project" value="UniProtKB-UniRule"/>
</dbReference>
<evidence type="ECO:0000313" key="22">
    <source>
        <dbReference type="Proteomes" id="UP000434925"/>
    </source>
</evidence>
<evidence type="ECO:0000313" key="21">
    <source>
        <dbReference type="Proteomes" id="UP000182814"/>
    </source>
</evidence>
<comment type="cofactor">
    <cofactor evidence="1 11">
        <name>Mg(2+)</name>
        <dbReference type="ChEBI" id="CHEBI:18420"/>
    </cofactor>
</comment>
<evidence type="ECO:0000256" key="9">
    <source>
        <dbReference type="ARBA" id="ARBA00047918"/>
    </source>
</evidence>
<feature type="binding site" evidence="11">
    <location>
        <position position="460"/>
    </location>
    <ligand>
        <name>Mg(2+)</name>
        <dbReference type="ChEBI" id="CHEBI:18420"/>
    </ligand>
</feature>
<feature type="binding site" evidence="11">
    <location>
        <begin position="457"/>
        <end position="460"/>
    </location>
    <ligand>
        <name>glyoxylate</name>
        <dbReference type="ChEBI" id="CHEBI:36655"/>
    </ligand>
</feature>
<dbReference type="GO" id="GO:0006097">
    <property type="term" value="P:glyoxylate cycle"/>
    <property type="evidence" value="ECO:0007669"/>
    <property type="project" value="UniProtKB-UniRule"/>
</dbReference>
<dbReference type="InterPro" id="IPR044856">
    <property type="entry name" value="Malate_synth_C_sf"/>
</dbReference>
<dbReference type="InterPro" id="IPR048356">
    <property type="entry name" value="MS_N"/>
</dbReference>
<evidence type="ECO:0000259" key="16">
    <source>
        <dbReference type="Pfam" id="PF20656"/>
    </source>
</evidence>
<dbReference type="Pfam" id="PF20656">
    <property type="entry name" value="MS_N"/>
    <property type="match status" value="1"/>
</dbReference>
<comment type="caution">
    <text evidence="11">Lacks conserved residue(s) required for the propagation of feature annotation.</text>
</comment>
<comment type="subunit">
    <text evidence="11">Monomer.</text>
</comment>
<keyword evidence="3 11" id="KW-0963">Cytoplasm</keyword>
<dbReference type="Gene3D" id="1.20.1220.12">
    <property type="entry name" value="Malate synthase, domain III"/>
    <property type="match status" value="1"/>
</dbReference>
<dbReference type="GO" id="GO:0005829">
    <property type="term" value="C:cytosol"/>
    <property type="evidence" value="ECO:0007669"/>
    <property type="project" value="TreeGrafter"/>
</dbReference>
<evidence type="ECO:0000256" key="13">
    <source>
        <dbReference type="PIRSR" id="PIRSR601465-50"/>
    </source>
</evidence>
<evidence type="ECO:0000256" key="5">
    <source>
        <dbReference type="ARBA" id="ARBA00022679"/>
    </source>
</evidence>
<evidence type="ECO:0000256" key="1">
    <source>
        <dbReference type="ARBA" id="ARBA00001946"/>
    </source>
</evidence>
<feature type="binding site" evidence="11">
    <location>
        <position position="541"/>
    </location>
    <ligand>
        <name>acetyl-CoA</name>
        <dbReference type="ChEBI" id="CHEBI:57288"/>
    </ligand>
</feature>
<dbReference type="InterPro" id="IPR011076">
    <property type="entry name" value="Malate_synth_sf"/>
</dbReference>